<dbReference type="InterPro" id="IPR001375">
    <property type="entry name" value="Peptidase_S9_cat"/>
</dbReference>
<dbReference type="InterPro" id="IPR050278">
    <property type="entry name" value="Serine_Prot_S9B/DPPIV"/>
</dbReference>
<evidence type="ECO:0000256" key="4">
    <source>
        <dbReference type="ARBA" id="ARBA00022801"/>
    </source>
</evidence>
<evidence type="ECO:0000313" key="10">
    <source>
        <dbReference type="Proteomes" id="UP000265080"/>
    </source>
</evidence>
<dbReference type="InterPro" id="IPR002471">
    <property type="entry name" value="Pept_S9_AS"/>
</dbReference>
<dbReference type="Gene3D" id="2.140.10.30">
    <property type="entry name" value="Dipeptidylpeptidase IV, N-terminal domain"/>
    <property type="match status" value="1"/>
</dbReference>
<evidence type="ECO:0000313" key="9">
    <source>
        <dbReference type="Ensembl" id="ENSAPEP00000012932.1"/>
    </source>
</evidence>
<evidence type="ECO:0000259" key="8">
    <source>
        <dbReference type="Pfam" id="PF00930"/>
    </source>
</evidence>
<dbReference type="InterPro" id="IPR029058">
    <property type="entry name" value="AB_hydrolase_fold"/>
</dbReference>
<dbReference type="GO" id="GO:0004252">
    <property type="term" value="F:serine-type endopeptidase activity"/>
    <property type="evidence" value="ECO:0007669"/>
    <property type="project" value="InterPro"/>
</dbReference>
<dbReference type="PROSITE" id="PS00708">
    <property type="entry name" value="PRO_ENDOPEP_SER"/>
    <property type="match status" value="1"/>
</dbReference>
<evidence type="ECO:0000256" key="6">
    <source>
        <dbReference type="SAM" id="Phobius"/>
    </source>
</evidence>
<dbReference type="SUPFAM" id="SSF53474">
    <property type="entry name" value="alpha/beta-Hydrolases"/>
    <property type="match status" value="1"/>
</dbReference>
<dbReference type="Pfam" id="PF00930">
    <property type="entry name" value="DPPIV_N"/>
    <property type="match status" value="1"/>
</dbReference>
<dbReference type="Pfam" id="PF00326">
    <property type="entry name" value="Peptidase_S9"/>
    <property type="match status" value="1"/>
</dbReference>
<protein>
    <submittedName>
        <fullName evidence="9">Dipeptidyl-peptidase 4</fullName>
    </submittedName>
</protein>
<dbReference type="FunFam" id="3.40.50.1820:FF:000003">
    <property type="entry name" value="Dipeptidyl peptidase 4"/>
    <property type="match status" value="1"/>
</dbReference>
<dbReference type="Ensembl" id="ENSAPET00000013279.1">
    <property type="protein sequence ID" value="ENSAPEP00000012932.1"/>
    <property type="gene ID" value="ENSAPEG00000009208.1"/>
</dbReference>
<evidence type="ECO:0000259" key="7">
    <source>
        <dbReference type="Pfam" id="PF00326"/>
    </source>
</evidence>
<dbReference type="InterPro" id="IPR002469">
    <property type="entry name" value="Peptidase_S9B_N"/>
</dbReference>
<sequence>MRSPCAPGCREHNTGLTVSVAKVLLAVFGVAVVVVLIAVPTAIYLNEDDPEIQKTFTLEDVFNSSMKPKSYNLKWISDNEYLHKSGGSVFLYNVPTGKSSEFLSKATFDEKNAYDYQLSADHKFVAFMSNYSKLWRHSFTASYSLYDLTSKKFITPSYIPDQVQYFAWAPQGNKLAYVWRNNVYIISSPGSKPVQVTFTGEENLLLNGIPDWVYEEEMFSSGQGFWWSPEGKYVAFAEFNDTKVHTIEYSWFGDNQYPSTVIIPYPKPGTPNPIVKLFVVDTDNMENINEVVVPATFSSVEHYLASVTWATENRVAVQWLKREQNHLILQIYNFTGTNWAPDEHLELKSTGWIGRFSPSEPVFAADNNSYYLLMSDTTKYKHIHHVVGGKATPITSGKWEVISILKVTADSVYFSSNQDGGRPGGRNVYKWSSQGTVCLTCTLRKNCHYNSAYFSHDASYYRMSCSGPDIPYHSLMDNRNNKEINVLEDNGEFKGNTADIQMPTMRRGTVKVAGYTLWYQMFLPPGFKESKKYPLLIDVYAGPCSQTADYAYTVNWATYLASTENIIVASFDGRGSGYQGDTLMHEIYKRLGTYEVEDQITATREFIKMGFIDKDRVAIWGWSYGGYVTSMVLGSGSGVFKCGMAVAPVSKWEFYDSIYTERYMLEPSKNLLAYTNSTVMERAKNFHSVQYLLIHGTADDNVHFQQAAEISEALVEEQVDFEAMWYTDKDHGLPGAANRHVYTHMSHFLQRCFA</sequence>
<dbReference type="SUPFAM" id="SSF82171">
    <property type="entry name" value="DPP6 N-terminal domain-like"/>
    <property type="match status" value="1"/>
</dbReference>
<keyword evidence="6" id="KW-0472">Membrane</keyword>
<keyword evidence="4" id="KW-0378">Hydrolase</keyword>
<dbReference type="GeneTree" id="ENSGT00940000163944"/>
<keyword evidence="3" id="KW-0645">Protease</keyword>
<dbReference type="AlphaFoldDB" id="A0A3P8SL92"/>
<dbReference type="PANTHER" id="PTHR11731:SF205">
    <property type="entry name" value="DIPEPTIDYL PEPTIDASE 4"/>
    <property type="match status" value="1"/>
</dbReference>
<dbReference type="GO" id="GO:0031258">
    <property type="term" value="C:lamellipodium membrane"/>
    <property type="evidence" value="ECO:0007669"/>
    <property type="project" value="UniProtKB-SubCell"/>
</dbReference>
<evidence type="ECO:0000256" key="2">
    <source>
        <dbReference type="ARBA" id="ARBA00004485"/>
    </source>
</evidence>
<dbReference type="STRING" id="161767.ENSAPEP00000012932"/>
<dbReference type="PANTHER" id="PTHR11731">
    <property type="entry name" value="PROTEASE FAMILY S9B,C DIPEPTIDYL-PEPTIDASE IV-RELATED"/>
    <property type="match status" value="1"/>
</dbReference>
<dbReference type="GO" id="GO:0006508">
    <property type="term" value="P:proteolysis"/>
    <property type="evidence" value="ECO:0007669"/>
    <property type="project" value="UniProtKB-KW"/>
</dbReference>
<dbReference type="Gene3D" id="3.40.50.1820">
    <property type="entry name" value="alpha/beta hydrolase"/>
    <property type="match status" value="1"/>
</dbReference>
<reference evidence="9" key="2">
    <citation type="submission" date="2025-08" db="UniProtKB">
        <authorList>
            <consortium name="Ensembl"/>
        </authorList>
    </citation>
    <scope>IDENTIFICATION</scope>
</reference>
<accession>A0A3P8SL92</accession>
<feature type="domain" description="Dipeptidylpeptidase IV N-terminal" evidence="8">
    <location>
        <begin position="119"/>
        <end position="472"/>
    </location>
</feature>
<dbReference type="GO" id="GO:0008239">
    <property type="term" value="F:dipeptidyl-peptidase activity"/>
    <property type="evidence" value="ECO:0007669"/>
    <property type="project" value="TreeGrafter"/>
</dbReference>
<keyword evidence="10" id="KW-1185">Reference proteome</keyword>
<feature type="transmembrane region" description="Helical" evidence="6">
    <location>
        <begin position="20"/>
        <end position="45"/>
    </location>
</feature>
<keyword evidence="6" id="KW-1133">Transmembrane helix</keyword>
<feature type="domain" description="Peptidase S9 prolyl oligopeptidase catalytic" evidence="7">
    <location>
        <begin position="553"/>
        <end position="753"/>
    </location>
</feature>
<keyword evidence="5" id="KW-0325">Glycoprotein</keyword>
<evidence type="ECO:0000256" key="3">
    <source>
        <dbReference type="ARBA" id="ARBA00022670"/>
    </source>
</evidence>
<organism evidence="9 10">
    <name type="scientific">Amphiprion percula</name>
    <name type="common">Orange clownfish</name>
    <name type="synonym">Lutjanus percula</name>
    <dbReference type="NCBI Taxonomy" id="161767"/>
    <lineage>
        <taxon>Eukaryota</taxon>
        <taxon>Metazoa</taxon>
        <taxon>Chordata</taxon>
        <taxon>Craniata</taxon>
        <taxon>Vertebrata</taxon>
        <taxon>Euteleostomi</taxon>
        <taxon>Actinopterygii</taxon>
        <taxon>Neopterygii</taxon>
        <taxon>Teleostei</taxon>
        <taxon>Neoteleostei</taxon>
        <taxon>Acanthomorphata</taxon>
        <taxon>Ovalentaria</taxon>
        <taxon>Pomacentridae</taxon>
        <taxon>Amphiprion</taxon>
    </lineage>
</organism>
<evidence type="ECO:0000256" key="5">
    <source>
        <dbReference type="ARBA" id="ARBA00023180"/>
    </source>
</evidence>
<evidence type="ECO:0000256" key="1">
    <source>
        <dbReference type="ARBA" id="ARBA00004341"/>
    </source>
</evidence>
<proteinExistence type="predicted"/>
<reference evidence="9 10" key="1">
    <citation type="submission" date="2018-03" db="EMBL/GenBank/DDBJ databases">
        <title>Finding Nemo's genes: A chromosome-scale reference assembly of the genome of the orange clownfish Amphiprion percula.</title>
        <authorList>
            <person name="Lehmann R."/>
        </authorList>
    </citation>
    <scope>NUCLEOTIDE SEQUENCE</scope>
</reference>
<name>A0A3P8SL92_AMPPE</name>
<reference evidence="9" key="3">
    <citation type="submission" date="2025-09" db="UniProtKB">
        <authorList>
            <consortium name="Ensembl"/>
        </authorList>
    </citation>
    <scope>IDENTIFICATION</scope>
</reference>
<keyword evidence="6" id="KW-0812">Transmembrane</keyword>
<comment type="subcellular location">
    <subcellularLocation>
        <location evidence="1">Cell projection</location>
        <location evidence="1">Invadopodium membrane</location>
        <topology evidence="1">Single-pass type II membrane protein</topology>
    </subcellularLocation>
    <subcellularLocation>
        <location evidence="2">Cell projection</location>
        <location evidence="2">Lamellipodium membrane</location>
        <topology evidence="2">Single-pass type II membrane protein</topology>
    </subcellularLocation>
</comment>
<dbReference type="Proteomes" id="UP000265080">
    <property type="component" value="Chromosome 24"/>
</dbReference>